<comment type="caution">
    <text evidence="2">The sequence shown here is derived from an EMBL/GenBank/DDBJ whole genome shotgun (WGS) entry which is preliminary data.</text>
</comment>
<keyword evidence="3" id="KW-1185">Reference proteome</keyword>
<accession>A0A3S2Y5H9</accession>
<evidence type="ECO:0000256" key="1">
    <source>
        <dbReference type="SAM" id="MobiDB-lite"/>
    </source>
</evidence>
<feature type="compositionally biased region" description="Basic residues" evidence="1">
    <location>
        <begin position="35"/>
        <end position="46"/>
    </location>
</feature>
<dbReference type="OrthoDB" id="6692669at2"/>
<name>A0A3S2Y5H9_9SPHN</name>
<dbReference type="AlphaFoldDB" id="A0A3S2Y5H9"/>
<organism evidence="2 3">
    <name type="scientific">Novosphingobium umbonatum</name>
    <dbReference type="NCBI Taxonomy" id="1908524"/>
    <lineage>
        <taxon>Bacteria</taxon>
        <taxon>Pseudomonadati</taxon>
        <taxon>Pseudomonadota</taxon>
        <taxon>Alphaproteobacteria</taxon>
        <taxon>Sphingomonadales</taxon>
        <taxon>Sphingomonadaceae</taxon>
        <taxon>Novosphingobium</taxon>
    </lineage>
</organism>
<sequence length="90" mass="9328">MFLLLGSAALLSTAIAESAQARGRRGFSSQSSVSSHHRTKRHHARGARGAYSSRGESSDGSCPCNGGNVCVGPRGGRYCITSGGNKRYGV</sequence>
<proteinExistence type="predicted"/>
<gene>
    <name evidence="2" type="ORF">EOE18_13720</name>
</gene>
<dbReference type="Proteomes" id="UP000282837">
    <property type="component" value="Unassembled WGS sequence"/>
</dbReference>
<dbReference type="EMBL" id="SACO01000011">
    <property type="protein sequence ID" value="RVU03982.1"/>
    <property type="molecule type" value="Genomic_DNA"/>
</dbReference>
<evidence type="ECO:0000313" key="2">
    <source>
        <dbReference type="EMBL" id="RVU03982.1"/>
    </source>
</evidence>
<feature type="region of interest" description="Disordered" evidence="1">
    <location>
        <begin position="19"/>
        <end position="76"/>
    </location>
</feature>
<reference evidence="2 3" key="1">
    <citation type="submission" date="2019-01" db="EMBL/GenBank/DDBJ databases">
        <authorList>
            <person name="Chen W.-M."/>
        </authorList>
    </citation>
    <scope>NUCLEOTIDE SEQUENCE [LARGE SCALE GENOMIC DNA]</scope>
    <source>
        <strain evidence="2 3">FSY-9</strain>
    </source>
</reference>
<evidence type="ECO:0000313" key="3">
    <source>
        <dbReference type="Proteomes" id="UP000282837"/>
    </source>
</evidence>
<protein>
    <submittedName>
        <fullName evidence="2">Uncharacterized protein</fullName>
    </submittedName>
</protein>